<proteinExistence type="predicted"/>
<gene>
    <name evidence="2" type="ORF">C8N25_1722</name>
</gene>
<dbReference type="AlphaFoldDB" id="A0A3E0D0G9"/>
<dbReference type="Proteomes" id="UP000256405">
    <property type="component" value="Unassembled WGS sequence"/>
</dbReference>
<keyword evidence="3" id="KW-1185">Reference proteome</keyword>
<accession>A0A3E0D0G9</accession>
<comment type="caution">
    <text evidence="2">The sequence shown here is derived from an EMBL/GenBank/DDBJ whole genome shotgun (WGS) entry which is preliminary data.</text>
</comment>
<organism evidence="2 3">
    <name type="scientific">Algoriphagus antarcticus</name>
    <dbReference type="NCBI Taxonomy" id="238540"/>
    <lineage>
        <taxon>Bacteria</taxon>
        <taxon>Pseudomonadati</taxon>
        <taxon>Bacteroidota</taxon>
        <taxon>Cytophagia</taxon>
        <taxon>Cytophagales</taxon>
        <taxon>Cyclobacteriaceae</taxon>
        <taxon>Algoriphagus</taxon>
    </lineage>
</organism>
<feature type="compositionally biased region" description="Basic and acidic residues" evidence="1">
    <location>
        <begin position="1"/>
        <end position="20"/>
    </location>
</feature>
<name>A0A3E0D0G9_9BACT</name>
<evidence type="ECO:0000313" key="3">
    <source>
        <dbReference type="Proteomes" id="UP000256405"/>
    </source>
</evidence>
<protein>
    <submittedName>
        <fullName evidence="2">Uncharacterized protein</fullName>
    </submittedName>
</protein>
<evidence type="ECO:0000256" key="1">
    <source>
        <dbReference type="SAM" id="MobiDB-lite"/>
    </source>
</evidence>
<reference evidence="2 3" key="1">
    <citation type="submission" date="2018-08" db="EMBL/GenBank/DDBJ databases">
        <title>Genomic Encyclopedia of Archaeal and Bacterial Type Strains, Phase II (KMG-II): from individual species to whole genera.</title>
        <authorList>
            <person name="Goeker M."/>
        </authorList>
    </citation>
    <scope>NUCLEOTIDE SEQUENCE [LARGE SCALE GENOMIC DNA]</scope>
    <source>
        <strain evidence="2 3">DSM 15986</strain>
    </source>
</reference>
<dbReference type="EMBL" id="QUNF01000072">
    <property type="protein sequence ID" value="REG74745.1"/>
    <property type="molecule type" value="Genomic_DNA"/>
</dbReference>
<feature type="region of interest" description="Disordered" evidence="1">
    <location>
        <begin position="1"/>
        <end position="32"/>
    </location>
</feature>
<sequence>MEMQMDKFGRGMRMTTERKTPYNRVDGLASCN</sequence>
<evidence type="ECO:0000313" key="2">
    <source>
        <dbReference type="EMBL" id="REG74745.1"/>
    </source>
</evidence>